<comment type="subcellular location">
    <subcellularLocation>
        <location evidence="1">Membrane</location>
        <topology evidence="1">Multi-pass membrane protein</topology>
    </subcellularLocation>
</comment>
<dbReference type="GeneID" id="54475664"/>
<feature type="transmembrane region" description="Helical" evidence="7">
    <location>
        <begin position="405"/>
        <end position="431"/>
    </location>
</feature>
<dbReference type="AlphaFoldDB" id="A0A6A6PHS2"/>
<dbReference type="PIRSF" id="PIRSF006060">
    <property type="entry name" value="AA_transporter"/>
    <property type="match status" value="1"/>
</dbReference>
<feature type="transmembrane region" description="Helical" evidence="7">
    <location>
        <begin position="488"/>
        <end position="507"/>
    </location>
</feature>
<feature type="transmembrane region" description="Helical" evidence="7">
    <location>
        <begin position="125"/>
        <end position="153"/>
    </location>
</feature>
<feature type="transmembrane region" description="Helical" evidence="7">
    <location>
        <begin position="243"/>
        <end position="263"/>
    </location>
</feature>
<evidence type="ECO:0000256" key="6">
    <source>
        <dbReference type="SAM" id="MobiDB-lite"/>
    </source>
</evidence>
<name>A0A6A6PHS2_9PEZI</name>
<evidence type="ECO:0000256" key="1">
    <source>
        <dbReference type="ARBA" id="ARBA00004141"/>
    </source>
</evidence>
<evidence type="ECO:0000256" key="3">
    <source>
        <dbReference type="ARBA" id="ARBA00022692"/>
    </source>
</evidence>
<keyword evidence="4 7" id="KW-1133">Transmembrane helix</keyword>
<evidence type="ECO:0000256" key="7">
    <source>
        <dbReference type="SAM" id="Phobius"/>
    </source>
</evidence>
<feature type="transmembrane region" description="Helical" evidence="7">
    <location>
        <begin position="79"/>
        <end position="104"/>
    </location>
</feature>
<organism evidence="8 9">
    <name type="scientific">Neohortaea acidophila</name>
    <dbReference type="NCBI Taxonomy" id="245834"/>
    <lineage>
        <taxon>Eukaryota</taxon>
        <taxon>Fungi</taxon>
        <taxon>Dikarya</taxon>
        <taxon>Ascomycota</taxon>
        <taxon>Pezizomycotina</taxon>
        <taxon>Dothideomycetes</taxon>
        <taxon>Dothideomycetidae</taxon>
        <taxon>Mycosphaerellales</taxon>
        <taxon>Teratosphaeriaceae</taxon>
        <taxon>Neohortaea</taxon>
    </lineage>
</organism>
<feature type="transmembrane region" description="Helical" evidence="7">
    <location>
        <begin position="451"/>
        <end position="476"/>
    </location>
</feature>
<evidence type="ECO:0000313" key="8">
    <source>
        <dbReference type="EMBL" id="KAF2479465.1"/>
    </source>
</evidence>
<keyword evidence="2" id="KW-0813">Transport</keyword>
<feature type="transmembrane region" description="Helical" evidence="7">
    <location>
        <begin position="46"/>
        <end position="67"/>
    </location>
</feature>
<dbReference type="OrthoDB" id="3257095at2759"/>
<feature type="transmembrane region" description="Helical" evidence="7">
    <location>
        <begin position="284"/>
        <end position="309"/>
    </location>
</feature>
<dbReference type="GO" id="GO:0022857">
    <property type="term" value="F:transmembrane transporter activity"/>
    <property type="evidence" value="ECO:0007669"/>
    <property type="project" value="InterPro"/>
</dbReference>
<dbReference type="PANTHER" id="PTHR45649:SF1">
    <property type="entry name" value="TRANSPORTER, PUTATIVE (EUROFUNG)-RELATED"/>
    <property type="match status" value="1"/>
</dbReference>
<keyword evidence="3 7" id="KW-0812">Transmembrane</keyword>
<feature type="compositionally biased region" description="Basic and acidic residues" evidence="6">
    <location>
        <begin position="1"/>
        <end position="10"/>
    </location>
</feature>
<dbReference type="InterPro" id="IPR002293">
    <property type="entry name" value="AA/rel_permease1"/>
</dbReference>
<accession>A0A6A6PHS2</accession>
<evidence type="ECO:0000313" key="9">
    <source>
        <dbReference type="Proteomes" id="UP000799767"/>
    </source>
</evidence>
<keyword evidence="9" id="KW-1185">Reference proteome</keyword>
<keyword evidence="5 7" id="KW-0472">Membrane</keyword>
<dbReference type="Proteomes" id="UP000799767">
    <property type="component" value="Unassembled WGS sequence"/>
</dbReference>
<feature type="region of interest" description="Disordered" evidence="6">
    <location>
        <begin position="1"/>
        <end position="23"/>
    </location>
</feature>
<sequence>MASSKDEKEAAMSTISESDGGDYDTSDAKEMRMMGKKQQLRRNFEYWSILAFSCCTMITWSGQLITFTTGLENGGPQGLVISMLVIWSAMAAIVASLAELMSMWPTNAGQFFWCYNLSPPKLAPFLSYLCGWLTALAWQAATASACFLGGTYIQGLIVLNNPSYVPKPWQAVLLTYAILFFALIANTLLARWLHAVEWFVFFIYVSGFVVVLITVTVLSPHKSSAHDVFQVFFNEGGWSSDGLSWWVGLQGIVFAWLGADGAIHMAEECRNASKVLPRSLIRSVGINGTLSFAMLLAILFCGGDLLAALKSPTGYPIQEILTYATGSTAGGTGLAIILLLTVIFAVIGNAAAASRQLWAFARDRGLPGSSWLSFVHERTKLPLSSILVTALFTMLLNLIQLGSDVALNALLSLNNAAYMSSYMLPIGLVLYRRVQAIRGKGKELPWGPWRLGKWTGIVINAYALMCAVMIVISSFFPPAVSPNATSMNWSSAVFSGILAFALVFWMVDGKNRFHGPVRNAATGAVAVGPVEPVMGWLKA</sequence>
<feature type="transmembrane region" description="Helical" evidence="7">
    <location>
        <begin position="329"/>
        <end position="352"/>
    </location>
</feature>
<proteinExistence type="predicted"/>
<protein>
    <submittedName>
        <fullName evidence="8">Choline transport protein</fullName>
    </submittedName>
</protein>
<dbReference type="Pfam" id="PF13520">
    <property type="entry name" value="AA_permease_2"/>
    <property type="match status" value="1"/>
</dbReference>
<evidence type="ECO:0000256" key="5">
    <source>
        <dbReference type="ARBA" id="ARBA00023136"/>
    </source>
</evidence>
<feature type="transmembrane region" description="Helical" evidence="7">
    <location>
        <begin position="199"/>
        <end position="219"/>
    </location>
</feature>
<dbReference type="RefSeq" id="XP_033586035.1">
    <property type="nucleotide sequence ID" value="XM_033734662.1"/>
</dbReference>
<evidence type="ECO:0000256" key="4">
    <source>
        <dbReference type="ARBA" id="ARBA00022989"/>
    </source>
</evidence>
<dbReference type="EMBL" id="MU001641">
    <property type="protein sequence ID" value="KAF2479465.1"/>
    <property type="molecule type" value="Genomic_DNA"/>
</dbReference>
<dbReference type="GO" id="GO:0016020">
    <property type="term" value="C:membrane"/>
    <property type="evidence" value="ECO:0007669"/>
    <property type="project" value="UniProtKB-SubCell"/>
</dbReference>
<dbReference type="Gene3D" id="1.20.1740.10">
    <property type="entry name" value="Amino acid/polyamine transporter I"/>
    <property type="match status" value="1"/>
</dbReference>
<feature type="transmembrane region" description="Helical" evidence="7">
    <location>
        <begin position="173"/>
        <end position="192"/>
    </location>
</feature>
<gene>
    <name evidence="8" type="ORF">BDY17DRAFT_303946</name>
</gene>
<dbReference type="PANTHER" id="PTHR45649">
    <property type="entry name" value="AMINO-ACID PERMEASE BAT1"/>
    <property type="match status" value="1"/>
</dbReference>
<reference evidence="8" key="1">
    <citation type="journal article" date="2020" name="Stud. Mycol.">
        <title>101 Dothideomycetes genomes: a test case for predicting lifestyles and emergence of pathogens.</title>
        <authorList>
            <person name="Haridas S."/>
            <person name="Albert R."/>
            <person name="Binder M."/>
            <person name="Bloem J."/>
            <person name="Labutti K."/>
            <person name="Salamov A."/>
            <person name="Andreopoulos B."/>
            <person name="Baker S."/>
            <person name="Barry K."/>
            <person name="Bills G."/>
            <person name="Bluhm B."/>
            <person name="Cannon C."/>
            <person name="Castanera R."/>
            <person name="Culley D."/>
            <person name="Daum C."/>
            <person name="Ezra D."/>
            <person name="Gonzalez J."/>
            <person name="Henrissat B."/>
            <person name="Kuo A."/>
            <person name="Liang C."/>
            <person name="Lipzen A."/>
            <person name="Lutzoni F."/>
            <person name="Magnuson J."/>
            <person name="Mondo S."/>
            <person name="Nolan M."/>
            <person name="Ohm R."/>
            <person name="Pangilinan J."/>
            <person name="Park H.-J."/>
            <person name="Ramirez L."/>
            <person name="Alfaro M."/>
            <person name="Sun H."/>
            <person name="Tritt A."/>
            <person name="Yoshinaga Y."/>
            <person name="Zwiers L.-H."/>
            <person name="Turgeon B."/>
            <person name="Goodwin S."/>
            <person name="Spatafora J."/>
            <person name="Crous P."/>
            <person name="Grigoriev I."/>
        </authorList>
    </citation>
    <scope>NUCLEOTIDE SEQUENCE</scope>
    <source>
        <strain evidence="8">CBS 113389</strain>
    </source>
</reference>
<feature type="transmembrane region" description="Helical" evidence="7">
    <location>
        <begin position="381"/>
        <end position="399"/>
    </location>
</feature>
<evidence type="ECO:0000256" key="2">
    <source>
        <dbReference type="ARBA" id="ARBA00022448"/>
    </source>
</evidence>